<dbReference type="Pfam" id="PF18029">
    <property type="entry name" value="Glyoxalase_6"/>
    <property type="match status" value="1"/>
</dbReference>
<dbReference type="CDD" id="cd07247">
    <property type="entry name" value="SgaA_N_like"/>
    <property type="match status" value="1"/>
</dbReference>
<dbReference type="PANTHER" id="PTHR33993">
    <property type="entry name" value="GLYOXALASE-RELATED"/>
    <property type="match status" value="1"/>
</dbReference>
<keyword evidence="3" id="KW-1185">Reference proteome</keyword>
<dbReference type="InterPro" id="IPR041581">
    <property type="entry name" value="Glyoxalase_6"/>
</dbReference>
<evidence type="ECO:0000313" key="2">
    <source>
        <dbReference type="EMBL" id="PSL28271.1"/>
    </source>
</evidence>
<reference evidence="2 3" key="1">
    <citation type="submission" date="2018-03" db="EMBL/GenBank/DDBJ databases">
        <title>Genomic Encyclopedia of Archaeal and Bacterial Type Strains, Phase II (KMG-II): from individual species to whole genera.</title>
        <authorList>
            <person name="Goeker M."/>
        </authorList>
    </citation>
    <scope>NUCLEOTIDE SEQUENCE [LARGE SCALE GENOMIC DNA]</scope>
    <source>
        <strain evidence="2 3">DSM 18107</strain>
    </source>
</reference>
<dbReference type="InterPro" id="IPR037523">
    <property type="entry name" value="VOC_core"/>
</dbReference>
<evidence type="ECO:0000259" key="1">
    <source>
        <dbReference type="PROSITE" id="PS51819"/>
    </source>
</evidence>
<evidence type="ECO:0000313" key="3">
    <source>
        <dbReference type="Proteomes" id="UP000240978"/>
    </source>
</evidence>
<dbReference type="SUPFAM" id="SSF54593">
    <property type="entry name" value="Glyoxalase/Bleomycin resistance protein/Dihydroxybiphenyl dioxygenase"/>
    <property type="match status" value="1"/>
</dbReference>
<dbReference type="AlphaFoldDB" id="A0A2P8G2S1"/>
<gene>
    <name evidence="2" type="ORF">CLV42_108190</name>
</gene>
<feature type="domain" description="VOC" evidence="1">
    <location>
        <begin position="10"/>
        <end position="120"/>
    </location>
</feature>
<dbReference type="EMBL" id="PYGK01000008">
    <property type="protein sequence ID" value="PSL28271.1"/>
    <property type="molecule type" value="Genomic_DNA"/>
</dbReference>
<dbReference type="RefSeq" id="WP_106603735.1">
    <property type="nucleotide sequence ID" value="NZ_PYGK01000008.1"/>
</dbReference>
<comment type="caution">
    <text evidence="2">The sequence shown here is derived from an EMBL/GenBank/DDBJ whole genome shotgun (WGS) entry which is preliminary data.</text>
</comment>
<dbReference type="PROSITE" id="PS51819">
    <property type="entry name" value="VOC"/>
    <property type="match status" value="1"/>
</dbReference>
<sequence length="121" mass="13298">MEHPTYGNGKICYLEIPARDVKASAAFYEKIFGWKIRTRGDGSNAFDDAVEEVSGTFVSGREPHSDKGLSIHLMVSDMRATLQLITANGGKIVENMNDEAREITAKFSDPAGNVFGLYQHS</sequence>
<organism evidence="2 3">
    <name type="scientific">Chitinophaga ginsengisoli</name>
    <dbReference type="NCBI Taxonomy" id="363837"/>
    <lineage>
        <taxon>Bacteria</taxon>
        <taxon>Pseudomonadati</taxon>
        <taxon>Bacteroidota</taxon>
        <taxon>Chitinophagia</taxon>
        <taxon>Chitinophagales</taxon>
        <taxon>Chitinophagaceae</taxon>
        <taxon>Chitinophaga</taxon>
    </lineage>
</organism>
<proteinExistence type="predicted"/>
<dbReference type="OrthoDB" id="9804235at2"/>
<name>A0A2P8G2S1_9BACT</name>
<dbReference type="Gene3D" id="3.10.180.10">
    <property type="entry name" value="2,3-Dihydroxybiphenyl 1,2-Dioxygenase, domain 1"/>
    <property type="match status" value="1"/>
</dbReference>
<dbReference type="Proteomes" id="UP000240978">
    <property type="component" value="Unassembled WGS sequence"/>
</dbReference>
<protein>
    <recommendedName>
        <fullName evidence="1">VOC domain-containing protein</fullName>
    </recommendedName>
</protein>
<accession>A0A2P8G2S1</accession>
<dbReference type="InterPro" id="IPR029068">
    <property type="entry name" value="Glyas_Bleomycin-R_OHBP_Dase"/>
</dbReference>
<dbReference type="InterPro" id="IPR052164">
    <property type="entry name" value="Anthracycline_SecMetBiosynth"/>
</dbReference>